<dbReference type="PROSITE" id="PS00198">
    <property type="entry name" value="4FE4S_FER_1"/>
    <property type="match status" value="2"/>
</dbReference>
<dbReference type="InterPro" id="IPR017900">
    <property type="entry name" value="4Fe4S_Fe_S_CS"/>
</dbReference>
<dbReference type="GO" id="GO:0046872">
    <property type="term" value="F:metal ion binding"/>
    <property type="evidence" value="ECO:0007669"/>
    <property type="project" value="UniProtKB-KW"/>
</dbReference>
<dbReference type="GO" id="GO:0051539">
    <property type="term" value="F:4 iron, 4 sulfur cluster binding"/>
    <property type="evidence" value="ECO:0007669"/>
    <property type="project" value="UniProtKB-KW"/>
</dbReference>
<feature type="domain" description="4Fe-4S ferredoxin-type" evidence="5">
    <location>
        <begin position="31"/>
        <end position="61"/>
    </location>
</feature>
<dbReference type="PANTHER" id="PTHR43687:SF1">
    <property type="entry name" value="FERREDOXIN III"/>
    <property type="match status" value="1"/>
</dbReference>
<keyword evidence="7" id="KW-1185">Reference proteome</keyword>
<dbReference type="SUPFAM" id="SSF54862">
    <property type="entry name" value="4Fe-4S ferredoxins"/>
    <property type="match status" value="1"/>
</dbReference>
<keyword evidence="1" id="KW-0004">4Fe-4S</keyword>
<evidence type="ECO:0000256" key="1">
    <source>
        <dbReference type="ARBA" id="ARBA00022485"/>
    </source>
</evidence>
<dbReference type="Pfam" id="PF14697">
    <property type="entry name" value="Fer4_21"/>
    <property type="match status" value="1"/>
</dbReference>
<dbReference type="PROSITE" id="PS51379">
    <property type="entry name" value="4FE4S_FER_2"/>
    <property type="match status" value="2"/>
</dbReference>
<dbReference type="KEGG" id="vrm:44547418_00332"/>
<dbReference type="EMBL" id="LT906470">
    <property type="protein sequence ID" value="SNV58026.1"/>
    <property type="molecule type" value="Genomic_DNA"/>
</dbReference>
<gene>
    <name evidence="6" type="ORF">SAMEA44547418_00332</name>
</gene>
<evidence type="ECO:0000313" key="7">
    <source>
        <dbReference type="Proteomes" id="UP000214973"/>
    </source>
</evidence>
<feature type="domain" description="4Fe-4S ferredoxin-type" evidence="5">
    <location>
        <begin position="1"/>
        <end position="30"/>
    </location>
</feature>
<keyword evidence="3" id="KW-0408">Iron</keyword>
<protein>
    <submittedName>
        <fullName evidence="6">Ferredoxin II</fullName>
    </submittedName>
</protein>
<sequence length="104" mass="11515">MSIAIDSKRCIGCKRCTVVCPGTLIEMNASGKAHMAYPRDCWGCVSCVKECPVQAIAFYLGADMGGQGGMMTVETKDHFLYWHIKTGDGRQETITIDRQESNQY</sequence>
<dbReference type="InterPro" id="IPR017896">
    <property type="entry name" value="4Fe4S_Fe-S-bd"/>
</dbReference>
<dbReference type="Proteomes" id="UP000214973">
    <property type="component" value="Chromosome 1"/>
</dbReference>
<dbReference type="PANTHER" id="PTHR43687">
    <property type="entry name" value="ADENYLYLSULFATE REDUCTASE, BETA SUBUNIT"/>
    <property type="match status" value="1"/>
</dbReference>
<keyword evidence="2" id="KW-0479">Metal-binding</keyword>
<evidence type="ECO:0000259" key="5">
    <source>
        <dbReference type="PROSITE" id="PS51379"/>
    </source>
</evidence>
<evidence type="ECO:0000256" key="3">
    <source>
        <dbReference type="ARBA" id="ARBA00023004"/>
    </source>
</evidence>
<dbReference type="Gene3D" id="3.30.70.20">
    <property type="match status" value="1"/>
</dbReference>
<dbReference type="RefSeq" id="WP_095065178.1">
    <property type="nucleotide sequence ID" value="NZ_LT906470.1"/>
</dbReference>
<dbReference type="AlphaFoldDB" id="A0A239YHX9"/>
<organism evidence="6 7">
    <name type="scientific">Veillonella rodentium</name>
    <dbReference type="NCBI Taxonomy" id="248315"/>
    <lineage>
        <taxon>Bacteria</taxon>
        <taxon>Bacillati</taxon>
        <taxon>Bacillota</taxon>
        <taxon>Negativicutes</taxon>
        <taxon>Veillonellales</taxon>
        <taxon>Veillonellaceae</taxon>
        <taxon>Veillonella</taxon>
    </lineage>
</organism>
<name>A0A239YHX9_9FIRM</name>
<accession>A0A239YHX9</accession>
<proteinExistence type="predicted"/>
<evidence type="ECO:0000256" key="2">
    <source>
        <dbReference type="ARBA" id="ARBA00022723"/>
    </source>
</evidence>
<evidence type="ECO:0000256" key="4">
    <source>
        <dbReference type="ARBA" id="ARBA00023014"/>
    </source>
</evidence>
<evidence type="ECO:0000313" key="6">
    <source>
        <dbReference type="EMBL" id="SNV58026.1"/>
    </source>
</evidence>
<reference evidence="6 7" key="1">
    <citation type="submission" date="2017-06" db="EMBL/GenBank/DDBJ databases">
        <authorList>
            <consortium name="Pathogen Informatics"/>
        </authorList>
    </citation>
    <scope>NUCLEOTIDE SEQUENCE [LARGE SCALE GENOMIC DNA]</scope>
    <source>
        <strain evidence="6 7">NCTC12018</strain>
    </source>
</reference>
<dbReference type="InterPro" id="IPR050572">
    <property type="entry name" value="Fe-S_Ferredoxin"/>
</dbReference>
<keyword evidence="4" id="KW-0411">Iron-sulfur</keyword>